<dbReference type="CDD" id="cd14686">
    <property type="entry name" value="bZIP"/>
    <property type="match status" value="1"/>
</dbReference>
<dbReference type="OrthoDB" id="295274at2759"/>
<name>E7A2Y9_SPORE</name>
<feature type="region of interest" description="Disordered" evidence="1">
    <location>
        <begin position="380"/>
        <end position="407"/>
    </location>
</feature>
<dbReference type="InterPro" id="IPR046347">
    <property type="entry name" value="bZIP_sf"/>
</dbReference>
<sequence>MTDTTTSASAMSVPSTVSSTSSSSSPSTTASSSRLPQTPVKKEATEGSLADSTSSSKKRKINNDDDDDQEDMDDDDCDESSFSSAASPSKPNHTGGRRKASDEERKARLEARQARNRLSAQYSRERKKAYVEQLEGSVNTLKAENTLLRQQREDDLVLRHALDAKLKESQLRVATLESILRTVAPSLVPLLGSSSLSSSSSSSSPSSSSSAFAASSSSTLAPQFDAGLSATLASALMQNNGLVNKEVPLPLTIAAPPSTASSTLSLDTLSHQSSNEGVRLPAADVFTQFDGVAGNQSALAKVGSNVDVNGSSIANQGYPLASQISVPAPEQPSSIAASAHISAPQHPVEAKAAAGVAREAEALLSNFIDLDAKFAYGDATSAPQDQGASTPAASSQPLSVGQDPAAAAGASRSASASAGDFAGLSTASAGPGEGVSGSSSSIIQSSENNNIENGESTIFSTISLSKEQDPQQRFQLLNSPLMPTERNVWELATDAMLQDIYGNKDDIAADNADSSVSASDASSSEMDVLSAGSSPFDLVDLDIEFEEPMQFNIGLGDEDGCHQKADAATLDWPGLMASLVA</sequence>
<proteinExistence type="predicted"/>
<feature type="compositionally biased region" description="Low complexity" evidence="1">
    <location>
        <begin position="80"/>
        <end position="90"/>
    </location>
</feature>
<keyword evidence="4" id="KW-1185">Reference proteome</keyword>
<feature type="compositionally biased region" description="Polar residues" evidence="1">
    <location>
        <begin position="381"/>
        <end position="399"/>
    </location>
</feature>
<dbReference type="InterPro" id="IPR004827">
    <property type="entry name" value="bZIP"/>
</dbReference>
<feature type="region of interest" description="Disordered" evidence="1">
    <location>
        <begin position="1"/>
        <end position="128"/>
    </location>
</feature>
<accession>E7A2Y9</accession>
<dbReference type="Pfam" id="PF00170">
    <property type="entry name" value="bZIP_1"/>
    <property type="match status" value="1"/>
</dbReference>
<dbReference type="VEuPathDB" id="FungiDB:sr14500"/>
<organism evidence="3 4">
    <name type="scientific">Sporisorium reilianum (strain SRZ2)</name>
    <name type="common">Maize head smut fungus</name>
    <dbReference type="NCBI Taxonomy" id="999809"/>
    <lineage>
        <taxon>Eukaryota</taxon>
        <taxon>Fungi</taxon>
        <taxon>Dikarya</taxon>
        <taxon>Basidiomycota</taxon>
        <taxon>Ustilaginomycotina</taxon>
        <taxon>Ustilaginomycetes</taxon>
        <taxon>Ustilaginales</taxon>
        <taxon>Ustilaginaceae</taxon>
        <taxon>Sporisorium</taxon>
    </lineage>
</organism>
<feature type="domain" description="BZIP" evidence="2">
    <location>
        <begin position="106"/>
        <end position="151"/>
    </location>
</feature>
<dbReference type="Gene3D" id="1.20.5.170">
    <property type="match status" value="1"/>
</dbReference>
<feature type="compositionally biased region" description="Acidic residues" evidence="1">
    <location>
        <begin position="64"/>
        <end position="79"/>
    </location>
</feature>
<dbReference type="HOGENOM" id="CLU_026313_0_0_1"/>
<evidence type="ECO:0000256" key="1">
    <source>
        <dbReference type="SAM" id="MobiDB-lite"/>
    </source>
</evidence>
<dbReference type="PROSITE" id="PS50217">
    <property type="entry name" value="BZIP"/>
    <property type="match status" value="1"/>
</dbReference>
<feature type="compositionally biased region" description="Basic and acidic residues" evidence="1">
    <location>
        <begin position="99"/>
        <end position="113"/>
    </location>
</feature>
<dbReference type="SUPFAM" id="SSF57959">
    <property type="entry name" value="Leucine zipper domain"/>
    <property type="match status" value="1"/>
</dbReference>
<dbReference type="eggNOG" id="ENOG502SCSE">
    <property type="taxonomic scope" value="Eukaryota"/>
</dbReference>
<dbReference type="EMBL" id="FQ311474">
    <property type="protein sequence ID" value="CBQ73912.1"/>
    <property type="molecule type" value="Genomic_DNA"/>
</dbReference>
<reference evidence="3 4" key="1">
    <citation type="journal article" date="2010" name="Science">
        <title>Pathogenicity determinants in smut fungi revealed by genome comparison.</title>
        <authorList>
            <person name="Schirawski J."/>
            <person name="Mannhaupt G."/>
            <person name="Muench K."/>
            <person name="Brefort T."/>
            <person name="Schipper K."/>
            <person name="Doehlemann G."/>
            <person name="Di Stasio M."/>
            <person name="Roessel N."/>
            <person name="Mendoza-Mendoza A."/>
            <person name="Pester D."/>
            <person name="Mueller O."/>
            <person name="Winterberg B."/>
            <person name="Meyer E."/>
            <person name="Ghareeb H."/>
            <person name="Wollenberg T."/>
            <person name="Muensterkoetter M."/>
            <person name="Wong P."/>
            <person name="Walter M."/>
            <person name="Stukenbrock E."/>
            <person name="Gueldener U."/>
            <person name="Kahmann R."/>
        </authorList>
    </citation>
    <scope>NUCLEOTIDE SEQUENCE [LARGE SCALE GENOMIC DNA]</scope>
    <source>
        <strain evidence="4">SRZ2</strain>
    </source>
</reference>
<evidence type="ECO:0000313" key="4">
    <source>
        <dbReference type="Proteomes" id="UP000008867"/>
    </source>
</evidence>
<dbReference type="SMART" id="SM00338">
    <property type="entry name" value="BRLZ"/>
    <property type="match status" value="1"/>
</dbReference>
<feature type="region of interest" description="Disordered" evidence="1">
    <location>
        <begin position="428"/>
        <end position="449"/>
    </location>
</feature>
<feature type="compositionally biased region" description="Low complexity" evidence="1">
    <location>
        <begin position="1"/>
        <end position="33"/>
    </location>
</feature>
<feature type="compositionally biased region" description="Low complexity" evidence="1">
    <location>
        <begin position="436"/>
        <end position="449"/>
    </location>
</feature>
<evidence type="ECO:0000313" key="3">
    <source>
        <dbReference type="EMBL" id="CBQ73912.1"/>
    </source>
</evidence>
<protein>
    <recommendedName>
        <fullName evidence="2">BZIP domain-containing protein</fullName>
    </recommendedName>
</protein>
<dbReference type="GO" id="GO:0003700">
    <property type="term" value="F:DNA-binding transcription factor activity"/>
    <property type="evidence" value="ECO:0007669"/>
    <property type="project" value="InterPro"/>
</dbReference>
<dbReference type="AlphaFoldDB" id="E7A2Y9"/>
<gene>
    <name evidence="3" type="ORF">sr14500</name>
</gene>
<dbReference type="Proteomes" id="UP000008867">
    <property type="component" value="Chromosome 9"/>
</dbReference>
<evidence type="ECO:0000259" key="2">
    <source>
        <dbReference type="PROSITE" id="PS50217"/>
    </source>
</evidence>